<accession>A0AAE0TSG3</accession>
<dbReference type="InterPro" id="IPR011333">
    <property type="entry name" value="SKP1/BTB/POZ_sf"/>
</dbReference>
<protein>
    <recommendedName>
        <fullName evidence="1">BTB domain-containing protein</fullName>
    </recommendedName>
</protein>
<organism evidence="2 3">
    <name type="scientific">Recurvomyces mirabilis</name>
    <dbReference type="NCBI Taxonomy" id="574656"/>
    <lineage>
        <taxon>Eukaryota</taxon>
        <taxon>Fungi</taxon>
        <taxon>Dikarya</taxon>
        <taxon>Ascomycota</taxon>
        <taxon>Pezizomycotina</taxon>
        <taxon>Dothideomycetes</taxon>
        <taxon>Dothideomycetidae</taxon>
        <taxon>Mycosphaerellales</taxon>
        <taxon>Teratosphaeriaceae</taxon>
        <taxon>Recurvomyces</taxon>
    </lineage>
</organism>
<dbReference type="Pfam" id="PF00651">
    <property type="entry name" value="BTB"/>
    <property type="match status" value="1"/>
</dbReference>
<dbReference type="PROSITE" id="PS50097">
    <property type="entry name" value="BTB"/>
    <property type="match status" value="1"/>
</dbReference>
<dbReference type="SMART" id="SM00225">
    <property type="entry name" value="BTB"/>
    <property type="match status" value="1"/>
</dbReference>
<sequence length="265" mass="29658">MAQRFDEKSFFDQEAFSDVTIKFGARERRCHRMILCSKSKYFAEMCGPNKTFAEAQQSVIELKDDVNEDAVEAMLRWLYTFDYQTRQKPLKAEPTAEFHLDVCVVADKYLLTCLSAEALSRLRVKLEVLAEAQLTAFIEQVYFSGVVYPANVVAVVDAVRDIRLRALLKHEAFRSLMRGDTDLSMSVVDRLVLDGEGKEMKAMYVGKCSKCPRLQFGEGTGIWVCPARGCPGTVTKLKVWQEREVTDCLANGSPASPQVAGATGV</sequence>
<reference evidence="2" key="1">
    <citation type="submission" date="2023-07" db="EMBL/GenBank/DDBJ databases">
        <title>Black Yeasts Isolated from many extreme environments.</title>
        <authorList>
            <person name="Coleine C."/>
            <person name="Stajich J.E."/>
            <person name="Selbmann L."/>
        </authorList>
    </citation>
    <scope>NUCLEOTIDE SEQUENCE</scope>
    <source>
        <strain evidence="2">CCFEE 5485</strain>
    </source>
</reference>
<dbReference type="AlphaFoldDB" id="A0AAE0TSG3"/>
<dbReference type="SUPFAM" id="SSF54695">
    <property type="entry name" value="POZ domain"/>
    <property type="match status" value="1"/>
</dbReference>
<dbReference type="Proteomes" id="UP001274830">
    <property type="component" value="Unassembled WGS sequence"/>
</dbReference>
<name>A0AAE0TSG3_9PEZI</name>
<dbReference type="CDD" id="cd18186">
    <property type="entry name" value="BTB_POZ_ZBTB_KLHL-like"/>
    <property type="match status" value="1"/>
</dbReference>
<gene>
    <name evidence="2" type="ORF">LTR78_010267</name>
</gene>
<dbReference type="EMBL" id="JAUTXT010000069">
    <property type="protein sequence ID" value="KAK3669886.1"/>
    <property type="molecule type" value="Genomic_DNA"/>
</dbReference>
<proteinExistence type="predicted"/>
<dbReference type="InterPro" id="IPR000210">
    <property type="entry name" value="BTB/POZ_dom"/>
</dbReference>
<evidence type="ECO:0000313" key="2">
    <source>
        <dbReference type="EMBL" id="KAK3669886.1"/>
    </source>
</evidence>
<dbReference type="Gene3D" id="3.30.710.10">
    <property type="entry name" value="Potassium Channel Kv1.1, Chain A"/>
    <property type="match status" value="1"/>
</dbReference>
<evidence type="ECO:0000313" key="3">
    <source>
        <dbReference type="Proteomes" id="UP001274830"/>
    </source>
</evidence>
<feature type="domain" description="BTB" evidence="1">
    <location>
        <begin position="17"/>
        <end position="87"/>
    </location>
</feature>
<comment type="caution">
    <text evidence="2">The sequence shown here is derived from an EMBL/GenBank/DDBJ whole genome shotgun (WGS) entry which is preliminary data.</text>
</comment>
<dbReference type="PANTHER" id="PTHR24413">
    <property type="entry name" value="SPECKLE-TYPE POZ PROTEIN"/>
    <property type="match status" value="1"/>
</dbReference>
<evidence type="ECO:0000259" key="1">
    <source>
        <dbReference type="PROSITE" id="PS50097"/>
    </source>
</evidence>
<keyword evidence="3" id="KW-1185">Reference proteome</keyword>